<evidence type="ECO:0000256" key="11">
    <source>
        <dbReference type="ARBA" id="ARBA00038963"/>
    </source>
</evidence>
<evidence type="ECO:0000313" key="20">
    <source>
        <dbReference type="Proteomes" id="UP000663829"/>
    </source>
</evidence>
<dbReference type="CDD" id="cd08290">
    <property type="entry name" value="ETR"/>
    <property type="match status" value="1"/>
</dbReference>
<proteinExistence type="inferred from homology"/>
<dbReference type="InterPro" id="IPR051034">
    <property type="entry name" value="Mito_Enoyl-ACP_Reductase"/>
</dbReference>
<dbReference type="EMBL" id="CAJNOQ010000096">
    <property type="protein sequence ID" value="CAF0755755.1"/>
    <property type="molecule type" value="Genomic_DNA"/>
</dbReference>
<dbReference type="GO" id="GO:0005739">
    <property type="term" value="C:mitochondrion"/>
    <property type="evidence" value="ECO:0007669"/>
    <property type="project" value="UniProtKB-SubCell"/>
</dbReference>
<evidence type="ECO:0000313" key="18">
    <source>
        <dbReference type="EMBL" id="CAF3536031.1"/>
    </source>
</evidence>
<reference evidence="16" key="1">
    <citation type="submission" date="2021-02" db="EMBL/GenBank/DDBJ databases">
        <authorList>
            <person name="Nowell W R."/>
        </authorList>
    </citation>
    <scope>NUCLEOTIDE SEQUENCE</scope>
</reference>
<evidence type="ECO:0000256" key="6">
    <source>
        <dbReference type="ARBA" id="ARBA00022946"/>
    </source>
</evidence>
<keyword evidence="7" id="KW-0560">Oxidoreductase</keyword>
<feature type="domain" description="Enoyl reductase (ER)" evidence="15">
    <location>
        <begin position="38"/>
        <end position="362"/>
    </location>
</feature>
<evidence type="ECO:0000259" key="15">
    <source>
        <dbReference type="SMART" id="SM00829"/>
    </source>
</evidence>
<evidence type="ECO:0000256" key="8">
    <source>
        <dbReference type="ARBA" id="ARBA00023098"/>
    </source>
</evidence>
<evidence type="ECO:0000256" key="3">
    <source>
        <dbReference type="ARBA" id="ARBA00022516"/>
    </source>
</evidence>
<name>A0A813PII8_9BILA</name>
<evidence type="ECO:0000256" key="1">
    <source>
        <dbReference type="ARBA" id="ARBA00004173"/>
    </source>
</evidence>
<dbReference type="Proteomes" id="UP000681722">
    <property type="component" value="Unassembled WGS sequence"/>
</dbReference>
<evidence type="ECO:0000313" key="16">
    <source>
        <dbReference type="EMBL" id="CAF0755755.1"/>
    </source>
</evidence>
<comment type="caution">
    <text evidence="16">The sequence shown here is derived from an EMBL/GenBank/DDBJ whole genome shotgun (WGS) entry which is preliminary data.</text>
</comment>
<evidence type="ECO:0000256" key="13">
    <source>
        <dbReference type="ARBA" id="ARBA00042123"/>
    </source>
</evidence>
<dbReference type="PANTHER" id="PTHR43981">
    <property type="entry name" value="ENOYL-[ACYL-CARRIER-PROTEIN] REDUCTASE, MITOCHONDRIAL"/>
    <property type="match status" value="1"/>
</dbReference>
<evidence type="ECO:0000256" key="14">
    <source>
        <dbReference type="ARBA" id="ARBA00048843"/>
    </source>
</evidence>
<dbReference type="EC" id="1.3.1.104" evidence="11"/>
<dbReference type="FunFam" id="3.40.50.720:FF:000112">
    <property type="entry name" value="Enoyl-[acyl-carrier-protein] reductase 1, mitochondrial"/>
    <property type="match status" value="1"/>
</dbReference>
<keyword evidence="6" id="KW-0809">Transit peptide</keyword>
<dbReference type="Gene3D" id="3.40.50.720">
    <property type="entry name" value="NAD(P)-binding Rossmann-like Domain"/>
    <property type="match status" value="1"/>
</dbReference>
<comment type="subcellular location">
    <subcellularLocation>
        <location evidence="1">Mitochondrion</location>
    </subcellularLocation>
</comment>
<dbReference type="Proteomes" id="UP000682733">
    <property type="component" value="Unassembled WGS sequence"/>
</dbReference>
<dbReference type="SMART" id="SM00829">
    <property type="entry name" value="PKS_ER"/>
    <property type="match status" value="1"/>
</dbReference>
<dbReference type="InterPro" id="IPR020843">
    <property type="entry name" value="ER"/>
</dbReference>
<keyword evidence="10" id="KW-0275">Fatty acid biosynthesis</keyword>
<dbReference type="Proteomes" id="UP000677228">
    <property type="component" value="Unassembled WGS sequence"/>
</dbReference>
<dbReference type="SUPFAM" id="SSF50129">
    <property type="entry name" value="GroES-like"/>
    <property type="match status" value="1"/>
</dbReference>
<evidence type="ECO:0000256" key="9">
    <source>
        <dbReference type="ARBA" id="ARBA00023128"/>
    </source>
</evidence>
<sequence>MKISSSSHYISKFSLFHQIRRALSSYTVHELQSDQYGAPLEVLKLNKTQTIDGNQLKANESIVKLIASPINPADINMIQGKYAILPKSFPATFGNEGVFEIVETNVKAGLKPGDWVIPKVLEWGKWRSYGILAENDLMYIPKKDLMPEAVATLSVNPCTAVRLIKDFVQLEKGDTIIQNGGNSAVGLAVIQLGKLWGFNVVSIVRQRENLQELVDYMKSIGGEHVYVEEDLRKAILLTDLWKKIPRPKLGLNCVGGRATIDLLRILAKSGTMVTYGGMSKQPITVPTSEFIFKNLTCKGFWLSRWKTDNMKNNEYQKMLHELIGYIKQGHLKPPQCQLFKLEDYAKAIEASEQRFSTKKVLFIS</sequence>
<evidence type="ECO:0000256" key="4">
    <source>
        <dbReference type="ARBA" id="ARBA00022832"/>
    </source>
</evidence>
<dbReference type="GO" id="GO:0141148">
    <property type="term" value="F:enoyl-[acyl-carrier-protein] reductase (NADPH) activity"/>
    <property type="evidence" value="ECO:0007669"/>
    <property type="project" value="UniProtKB-EC"/>
</dbReference>
<gene>
    <name evidence="16" type="ORF">GPM918_LOCUS1100</name>
    <name evidence="17" type="ORF">OVA965_LOCUS7143</name>
    <name evidence="18" type="ORF">SRO942_LOCUS1100</name>
    <name evidence="19" type="ORF">TMI583_LOCUS7139</name>
</gene>
<accession>A0A813PII8</accession>
<dbReference type="Pfam" id="PF00107">
    <property type="entry name" value="ADH_zinc_N"/>
    <property type="match status" value="1"/>
</dbReference>
<evidence type="ECO:0000313" key="19">
    <source>
        <dbReference type="EMBL" id="CAF3636241.1"/>
    </source>
</evidence>
<dbReference type="EMBL" id="CAJOBC010000096">
    <property type="protein sequence ID" value="CAF3536031.1"/>
    <property type="molecule type" value="Genomic_DNA"/>
</dbReference>
<evidence type="ECO:0000256" key="12">
    <source>
        <dbReference type="ARBA" id="ARBA00041058"/>
    </source>
</evidence>
<dbReference type="InterPro" id="IPR036291">
    <property type="entry name" value="NAD(P)-bd_dom_sf"/>
</dbReference>
<keyword evidence="3" id="KW-0444">Lipid biosynthesis</keyword>
<comment type="similarity">
    <text evidence="2">Belongs to the zinc-containing alcohol dehydrogenase family. Quinone oxidoreductase subfamily.</text>
</comment>
<dbReference type="EMBL" id="CAJNOK010002237">
    <property type="protein sequence ID" value="CAF0851021.1"/>
    <property type="molecule type" value="Genomic_DNA"/>
</dbReference>
<dbReference type="GO" id="GO:0006633">
    <property type="term" value="P:fatty acid biosynthetic process"/>
    <property type="evidence" value="ECO:0007669"/>
    <property type="project" value="UniProtKB-KW"/>
</dbReference>
<evidence type="ECO:0000313" key="17">
    <source>
        <dbReference type="EMBL" id="CAF0851021.1"/>
    </source>
</evidence>
<dbReference type="Gene3D" id="3.90.180.10">
    <property type="entry name" value="Medium-chain alcohol dehydrogenases, catalytic domain"/>
    <property type="match status" value="1"/>
</dbReference>
<dbReference type="Pfam" id="PF08240">
    <property type="entry name" value="ADH_N"/>
    <property type="match status" value="1"/>
</dbReference>
<keyword evidence="4" id="KW-0276">Fatty acid metabolism</keyword>
<protein>
    <recommendedName>
        <fullName evidence="12">Enoyl-[acyl-carrier-protein] reductase, mitochondrial</fullName>
        <ecNumber evidence="11">1.3.1.104</ecNumber>
    </recommendedName>
    <alternativeName>
        <fullName evidence="13">2-enoyl thioester reductase</fullName>
    </alternativeName>
</protein>
<keyword evidence="9" id="KW-0496">Mitochondrion</keyword>
<evidence type="ECO:0000256" key="2">
    <source>
        <dbReference type="ARBA" id="ARBA00010371"/>
    </source>
</evidence>
<organism evidence="16 20">
    <name type="scientific">Didymodactylos carnosus</name>
    <dbReference type="NCBI Taxonomy" id="1234261"/>
    <lineage>
        <taxon>Eukaryota</taxon>
        <taxon>Metazoa</taxon>
        <taxon>Spiralia</taxon>
        <taxon>Gnathifera</taxon>
        <taxon>Rotifera</taxon>
        <taxon>Eurotatoria</taxon>
        <taxon>Bdelloidea</taxon>
        <taxon>Philodinida</taxon>
        <taxon>Philodinidae</taxon>
        <taxon>Didymodactylos</taxon>
    </lineage>
</organism>
<evidence type="ECO:0000256" key="5">
    <source>
        <dbReference type="ARBA" id="ARBA00022857"/>
    </source>
</evidence>
<dbReference type="AlphaFoldDB" id="A0A813PII8"/>
<dbReference type="InterPro" id="IPR013154">
    <property type="entry name" value="ADH-like_N"/>
</dbReference>
<dbReference type="PANTHER" id="PTHR43981:SF2">
    <property type="entry name" value="ENOYL-[ACYL-CARRIER-PROTEIN] REDUCTASE, MITOCHONDRIAL"/>
    <property type="match status" value="1"/>
</dbReference>
<dbReference type="InterPro" id="IPR011032">
    <property type="entry name" value="GroES-like_sf"/>
</dbReference>
<dbReference type="InterPro" id="IPR013149">
    <property type="entry name" value="ADH-like_C"/>
</dbReference>
<dbReference type="SUPFAM" id="SSF51735">
    <property type="entry name" value="NAD(P)-binding Rossmann-fold domains"/>
    <property type="match status" value="1"/>
</dbReference>
<dbReference type="Proteomes" id="UP000663829">
    <property type="component" value="Unassembled WGS sequence"/>
</dbReference>
<evidence type="ECO:0000256" key="10">
    <source>
        <dbReference type="ARBA" id="ARBA00023160"/>
    </source>
</evidence>
<keyword evidence="5" id="KW-0521">NADP</keyword>
<keyword evidence="8" id="KW-0443">Lipid metabolism</keyword>
<evidence type="ECO:0000256" key="7">
    <source>
        <dbReference type="ARBA" id="ARBA00023002"/>
    </source>
</evidence>
<dbReference type="OrthoDB" id="7482721at2759"/>
<dbReference type="EMBL" id="CAJOBA010002237">
    <property type="protein sequence ID" value="CAF3636241.1"/>
    <property type="molecule type" value="Genomic_DNA"/>
</dbReference>
<keyword evidence="20" id="KW-1185">Reference proteome</keyword>
<comment type="catalytic activity">
    <reaction evidence="14">
        <text>a 2,3-saturated acyl-[ACP] + NADP(+) = a (2E)-enoyl-[ACP] + NADPH + H(+)</text>
        <dbReference type="Rhea" id="RHEA:22564"/>
        <dbReference type="Rhea" id="RHEA-COMP:9925"/>
        <dbReference type="Rhea" id="RHEA-COMP:9926"/>
        <dbReference type="ChEBI" id="CHEBI:15378"/>
        <dbReference type="ChEBI" id="CHEBI:57783"/>
        <dbReference type="ChEBI" id="CHEBI:58349"/>
        <dbReference type="ChEBI" id="CHEBI:78784"/>
        <dbReference type="ChEBI" id="CHEBI:78785"/>
        <dbReference type="EC" id="1.3.1.104"/>
    </reaction>
</comment>